<dbReference type="GO" id="GO:0016987">
    <property type="term" value="F:sigma factor activity"/>
    <property type="evidence" value="ECO:0007669"/>
    <property type="project" value="InterPro"/>
</dbReference>
<organism evidence="2">
    <name type="scientific">marine metagenome</name>
    <dbReference type="NCBI Taxonomy" id="408172"/>
    <lineage>
        <taxon>unclassified sequences</taxon>
        <taxon>metagenomes</taxon>
        <taxon>ecological metagenomes</taxon>
    </lineage>
</organism>
<sequence>MNTTTEVHKLALNSLITIGKEQGYLTFSEINDLLPEDLLTPEQVEPIVTILEELDIVVADEAPDADTLVMESGGKAQANSAEVATAALA</sequence>
<feature type="domain" description="RNA polymerase sigma factor 70 region 1.1" evidence="1">
    <location>
        <begin position="11"/>
        <end position="78"/>
    </location>
</feature>
<reference evidence="2" key="1">
    <citation type="submission" date="2018-05" db="EMBL/GenBank/DDBJ databases">
        <authorList>
            <person name="Lanie J.A."/>
            <person name="Ng W.-L."/>
            <person name="Kazmierczak K.M."/>
            <person name="Andrzejewski T.M."/>
            <person name="Davidsen T.M."/>
            <person name="Wayne K.J."/>
            <person name="Tettelin H."/>
            <person name="Glass J.I."/>
            <person name="Rusch D."/>
            <person name="Podicherti R."/>
            <person name="Tsui H.-C.T."/>
            <person name="Winkler M.E."/>
        </authorList>
    </citation>
    <scope>NUCLEOTIDE SEQUENCE</scope>
</reference>
<evidence type="ECO:0000313" key="2">
    <source>
        <dbReference type="EMBL" id="SVC61742.1"/>
    </source>
</evidence>
<dbReference type="EMBL" id="UINC01101153">
    <property type="protein sequence ID" value="SVC61742.1"/>
    <property type="molecule type" value="Genomic_DNA"/>
</dbReference>
<accession>A0A382NPR6</accession>
<dbReference type="GO" id="GO:0003677">
    <property type="term" value="F:DNA binding"/>
    <property type="evidence" value="ECO:0007669"/>
    <property type="project" value="InterPro"/>
</dbReference>
<proteinExistence type="predicted"/>
<dbReference type="Gene3D" id="1.10.220.120">
    <property type="entry name" value="Sigma-70 factor, region 1.1"/>
    <property type="match status" value="1"/>
</dbReference>
<dbReference type="Pfam" id="PF03979">
    <property type="entry name" value="Sigma70_r1_1"/>
    <property type="match status" value="1"/>
</dbReference>
<dbReference type="AlphaFoldDB" id="A0A382NPR6"/>
<protein>
    <recommendedName>
        <fullName evidence="1">RNA polymerase sigma factor 70 region 1.1 domain-containing protein</fullName>
    </recommendedName>
</protein>
<name>A0A382NPR6_9ZZZZ</name>
<feature type="non-terminal residue" evidence="2">
    <location>
        <position position="89"/>
    </location>
</feature>
<evidence type="ECO:0000259" key="1">
    <source>
        <dbReference type="Pfam" id="PF03979"/>
    </source>
</evidence>
<gene>
    <name evidence="2" type="ORF">METZ01_LOCUS314596</name>
</gene>
<dbReference type="InterPro" id="IPR007127">
    <property type="entry name" value="RNA_pol_sigma_70_r1_1"/>
</dbReference>
<dbReference type="InterPro" id="IPR042189">
    <property type="entry name" value="RNA_pol_sigma_70_r1_1_sf"/>
</dbReference>